<comment type="caution">
    <text evidence="1">The sequence shown here is derived from an EMBL/GenBank/DDBJ whole genome shotgun (WGS) entry which is preliminary data.</text>
</comment>
<keyword evidence="2" id="KW-1185">Reference proteome</keyword>
<accession>A0A5B7FQA3</accession>
<evidence type="ECO:0000313" key="1">
    <source>
        <dbReference type="EMBL" id="MPC47449.1"/>
    </source>
</evidence>
<dbReference type="EMBL" id="VSRR010007743">
    <property type="protein sequence ID" value="MPC47449.1"/>
    <property type="molecule type" value="Genomic_DNA"/>
</dbReference>
<evidence type="ECO:0000313" key="2">
    <source>
        <dbReference type="Proteomes" id="UP000324222"/>
    </source>
</evidence>
<proteinExistence type="predicted"/>
<dbReference type="Proteomes" id="UP000324222">
    <property type="component" value="Unassembled WGS sequence"/>
</dbReference>
<dbReference type="AlphaFoldDB" id="A0A5B7FQA3"/>
<gene>
    <name evidence="1" type="ORF">E2C01_041196</name>
</gene>
<reference evidence="1 2" key="1">
    <citation type="submission" date="2019-05" db="EMBL/GenBank/DDBJ databases">
        <title>Another draft genome of Portunus trituberculatus and its Hox gene families provides insights of decapod evolution.</title>
        <authorList>
            <person name="Jeong J.-H."/>
            <person name="Song I."/>
            <person name="Kim S."/>
            <person name="Choi T."/>
            <person name="Kim D."/>
            <person name="Ryu S."/>
            <person name="Kim W."/>
        </authorList>
    </citation>
    <scope>NUCLEOTIDE SEQUENCE [LARGE SCALE GENOMIC DNA]</scope>
    <source>
        <tissue evidence="1">Muscle</tissue>
    </source>
</reference>
<protein>
    <submittedName>
        <fullName evidence="1">Uncharacterized protein</fullName>
    </submittedName>
</protein>
<organism evidence="1 2">
    <name type="scientific">Portunus trituberculatus</name>
    <name type="common">Swimming crab</name>
    <name type="synonym">Neptunus trituberculatus</name>
    <dbReference type="NCBI Taxonomy" id="210409"/>
    <lineage>
        <taxon>Eukaryota</taxon>
        <taxon>Metazoa</taxon>
        <taxon>Ecdysozoa</taxon>
        <taxon>Arthropoda</taxon>
        <taxon>Crustacea</taxon>
        <taxon>Multicrustacea</taxon>
        <taxon>Malacostraca</taxon>
        <taxon>Eumalacostraca</taxon>
        <taxon>Eucarida</taxon>
        <taxon>Decapoda</taxon>
        <taxon>Pleocyemata</taxon>
        <taxon>Brachyura</taxon>
        <taxon>Eubrachyura</taxon>
        <taxon>Portunoidea</taxon>
        <taxon>Portunidae</taxon>
        <taxon>Portuninae</taxon>
        <taxon>Portunus</taxon>
    </lineage>
</organism>
<name>A0A5B7FQA3_PORTR</name>
<sequence length="66" mass="7160">MDLRSTFLPSLHPLLLPVLRPPPSCPQQEAKQLSWCTHGRQASWVGGGVGAALPLFTTHSQVARDT</sequence>